<keyword evidence="4" id="KW-1185">Reference proteome</keyword>
<gene>
    <name evidence="3" type="ORF">SEUCBS140593_008181</name>
</gene>
<dbReference type="Pfam" id="PF23232">
    <property type="entry name" value="AAA_lid_13"/>
    <property type="match status" value="1"/>
</dbReference>
<feature type="compositionally biased region" description="Gly residues" evidence="1">
    <location>
        <begin position="72"/>
        <end position="86"/>
    </location>
</feature>
<dbReference type="InterPro" id="IPR056599">
    <property type="entry name" value="AAA_lid_fung"/>
</dbReference>
<dbReference type="InterPro" id="IPR027417">
    <property type="entry name" value="P-loop_NTPase"/>
</dbReference>
<feature type="compositionally biased region" description="Basic and acidic residues" evidence="1">
    <location>
        <begin position="95"/>
        <end position="104"/>
    </location>
</feature>
<evidence type="ECO:0000313" key="4">
    <source>
        <dbReference type="Proteomes" id="UP001642482"/>
    </source>
</evidence>
<feature type="compositionally biased region" description="Basic and acidic residues" evidence="1">
    <location>
        <begin position="1041"/>
        <end position="1059"/>
    </location>
</feature>
<comment type="caution">
    <text evidence="3">The sequence shown here is derived from an EMBL/GenBank/DDBJ whole genome shotgun (WGS) entry which is preliminary data.</text>
</comment>
<proteinExistence type="predicted"/>
<dbReference type="Proteomes" id="UP001642482">
    <property type="component" value="Unassembled WGS sequence"/>
</dbReference>
<feature type="compositionally biased region" description="Basic and acidic residues" evidence="1">
    <location>
        <begin position="1160"/>
        <end position="1172"/>
    </location>
</feature>
<feature type="region of interest" description="Disordered" evidence="1">
    <location>
        <begin position="238"/>
        <end position="301"/>
    </location>
</feature>
<evidence type="ECO:0000259" key="2">
    <source>
        <dbReference type="SMART" id="SM00382"/>
    </source>
</evidence>
<feature type="region of interest" description="Disordered" evidence="1">
    <location>
        <begin position="1014"/>
        <end position="1237"/>
    </location>
</feature>
<organism evidence="3 4">
    <name type="scientific">Sporothrix eucalyptigena</name>
    <dbReference type="NCBI Taxonomy" id="1812306"/>
    <lineage>
        <taxon>Eukaryota</taxon>
        <taxon>Fungi</taxon>
        <taxon>Dikarya</taxon>
        <taxon>Ascomycota</taxon>
        <taxon>Pezizomycotina</taxon>
        <taxon>Sordariomycetes</taxon>
        <taxon>Sordariomycetidae</taxon>
        <taxon>Ophiostomatales</taxon>
        <taxon>Ophiostomataceae</taxon>
        <taxon>Sporothrix</taxon>
    </lineage>
</organism>
<dbReference type="Pfam" id="PF00004">
    <property type="entry name" value="AAA"/>
    <property type="match status" value="1"/>
</dbReference>
<feature type="domain" description="AAA+ ATPase" evidence="2">
    <location>
        <begin position="696"/>
        <end position="823"/>
    </location>
</feature>
<dbReference type="PANTHER" id="PTHR46411:SF3">
    <property type="entry name" value="AAA+ ATPASE DOMAIN-CONTAINING PROTEIN"/>
    <property type="match status" value="1"/>
</dbReference>
<protein>
    <recommendedName>
        <fullName evidence="2">AAA+ ATPase domain-containing protein</fullName>
    </recommendedName>
</protein>
<name>A0ABP0CJY3_9PEZI</name>
<dbReference type="InterPro" id="IPR003593">
    <property type="entry name" value="AAA+_ATPase"/>
</dbReference>
<feature type="region of interest" description="Disordered" evidence="1">
    <location>
        <begin position="1"/>
        <end position="110"/>
    </location>
</feature>
<feature type="region of interest" description="Disordered" evidence="1">
    <location>
        <begin position="846"/>
        <end position="876"/>
    </location>
</feature>
<feature type="compositionally biased region" description="Acidic residues" evidence="1">
    <location>
        <begin position="35"/>
        <end position="45"/>
    </location>
</feature>
<dbReference type="SMART" id="SM00382">
    <property type="entry name" value="AAA"/>
    <property type="match status" value="1"/>
</dbReference>
<accession>A0ABP0CJY3</accession>
<dbReference type="Pfam" id="PF22942">
    <property type="entry name" value="DUF7025"/>
    <property type="match status" value="1"/>
</dbReference>
<evidence type="ECO:0000256" key="1">
    <source>
        <dbReference type="SAM" id="MobiDB-lite"/>
    </source>
</evidence>
<sequence>MSALPRLTAYTASEIRASHGNTPEPVDTPVAAPEEGADDVIDDTTGEAPPANPPTDDRPCPEACEDSKGEAGEAGGLGDNEGGDNGRSGRRLGRKLTDNSEKAPDPPIIPKVRRTNYEGFKNYYSVEESVFAIDVLEAGYNLKEEVYRERTKRNDRHRRPVPAITNMQRAGQMSDEVWIQRVRIKSPYILAHMRAVMSTTFKWDEPRTFFRPFHAFIHYQPKIKEVLKELQATVAEKLANPKSSAEEDAEKDKKFRRRRTMRNKRRSSVDGNKQGGAASDSSGSDSDSESDSGSESDDDAVDEAVPHELLVSQEAIDHLQCYVDFVDKNIMHLPDTYKGTSKTRIRYADLAYLFFPGDMVYSPTQAENVGMANLSAAKPSTAVYQPIWKIQYTNPPSISDTNSEEYDKNHRFYISCFYIDFDGKNYGPVKYRFDISPYEGEYEIKTLPLYPIRFHNTSANGLNTQSTDRLRPAGKDFQAFVEAKHLYYRGWTLTTSPNGDTLTDVAGELMKHPEHIDSSVIVDFKAALQALPSWKPTFKEPSRMDEEWTTSTDEKVPIKLWTDNKRTKLVRPIYEILQLRDGAHAVETNSYADKDTFLAAYIAGKTDTEYALSEEDLQLLPGRVMAYVLRDRKFVQLDVHYLSMIEQQSNVFDNLKIARQHKEMVMALVDSHFRRKSFKGPRHFSLGQDLIQGKGEGLVILLHGVPGVGKTATAEAVAQSNQQPLFAITCGDLGFTPKEVERSLEEIFRLAHLWNCILLLDEADIFLAERRRADLKRNALVSVFLRVLEYYSGILFLTTNRVGTLDEAFKSRIHMSLYYPPLNEKQTMQIFRMNIDRIKEIDQKRQELKKRDQDTANDRVSDDEDGYGIPSRFESDDKDDLSNHLIVNEDGVMEFAQDHFKKNKYGRWNGRQIRNAFQIASSLAFYDRRQAWIQQKTVDKTAKEGAAVLSYEQFKKVEDATLRFEQYMTEARGTDDPTLARLDRTRADDFTTDEQEEHWYKDRQVRLRRFHDDDYRGTSSRQQYGRPPSPPLQTPQSGRRGGNDYGRRHDDGRGMDHGYDTGTRLGGDRDRRYDLDRERDRERWGKERDWGRRDRDYNQGGSLHRYDRGHDQGWDRDQDRLDDRDDRDDRHYGHSRDDRGDRGPPSARSRPGAGGGNDFENGRDRTPTRSERPTSSSYDDTPSRSSGGVRESANDSSRGRGRTPDDDDYDNRLRYRGTSHHSPPPSTSGPQRVSYLD</sequence>
<dbReference type="Gene3D" id="3.40.50.300">
    <property type="entry name" value="P-loop containing nucleotide triphosphate hydrolases"/>
    <property type="match status" value="1"/>
</dbReference>
<dbReference type="InterPro" id="IPR003959">
    <property type="entry name" value="ATPase_AAA_core"/>
</dbReference>
<dbReference type="InterPro" id="IPR054289">
    <property type="entry name" value="DUF7025"/>
</dbReference>
<dbReference type="EMBL" id="CAWUHD010000109">
    <property type="protein sequence ID" value="CAK7232196.1"/>
    <property type="molecule type" value="Genomic_DNA"/>
</dbReference>
<feature type="compositionally biased region" description="Basic residues" evidence="1">
    <location>
        <begin position="254"/>
        <end position="266"/>
    </location>
</feature>
<dbReference type="CDD" id="cd19481">
    <property type="entry name" value="RecA-like_protease"/>
    <property type="match status" value="1"/>
</dbReference>
<evidence type="ECO:0000313" key="3">
    <source>
        <dbReference type="EMBL" id="CAK7232196.1"/>
    </source>
</evidence>
<dbReference type="SUPFAM" id="SSF52540">
    <property type="entry name" value="P-loop containing nucleoside triphosphate hydrolases"/>
    <property type="match status" value="1"/>
</dbReference>
<feature type="compositionally biased region" description="Low complexity" evidence="1">
    <location>
        <begin position="1173"/>
        <end position="1186"/>
    </location>
</feature>
<feature type="compositionally biased region" description="Basic and acidic residues" evidence="1">
    <location>
        <begin position="1066"/>
        <end position="1097"/>
    </location>
</feature>
<feature type="compositionally biased region" description="Basic and acidic residues" evidence="1">
    <location>
        <begin position="1104"/>
        <end position="1142"/>
    </location>
</feature>
<feature type="compositionally biased region" description="Acidic residues" evidence="1">
    <location>
        <begin position="286"/>
        <end position="301"/>
    </location>
</feature>
<feature type="compositionally biased region" description="Basic and acidic residues" evidence="1">
    <location>
        <begin position="846"/>
        <end position="860"/>
    </location>
</feature>
<reference evidence="3 4" key="1">
    <citation type="submission" date="2024-01" db="EMBL/GenBank/DDBJ databases">
        <authorList>
            <person name="Allen C."/>
            <person name="Tagirdzhanova G."/>
        </authorList>
    </citation>
    <scope>NUCLEOTIDE SEQUENCE [LARGE SCALE GENOMIC DNA]</scope>
</reference>
<dbReference type="PANTHER" id="PTHR46411">
    <property type="entry name" value="FAMILY ATPASE, PUTATIVE-RELATED"/>
    <property type="match status" value="1"/>
</dbReference>
<feature type="compositionally biased region" description="Low complexity" evidence="1">
    <location>
        <begin position="275"/>
        <end position="285"/>
    </location>
</feature>
<feature type="compositionally biased region" description="Basic and acidic residues" evidence="1">
    <location>
        <begin position="55"/>
        <end position="71"/>
    </location>
</feature>